<keyword evidence="2" id="KW-1185">Reference proteome</keyword>
<organism evidence="1 2">
    <name type="scientific">Bacillus methanolicus PB1</name>
    <dbReference type="NCBI Taxonomy" id="997296"/>
    <lineage>
        <taxon>Bacteria</taxon>
        <taxon>Bacillati</taxon>
        <taxon>Bacillota</taxon>
        <taxon>Bacilli</taxon>
        <taxon>Bacillales</taxon>
        <taxon>Bacillaceae</taxon>
        <taxon>Bacillus</taxon>
    </lineage>
</organism>
<dbReference type="STRING" id="997296.PB1_17444"/>
<name>I3DYP3_BACMT</name>
<accession>I3DYP3</accession>
<dbReference type="AlphaFoldDB" id="I3DYP3"/>
<dbReference type="PATRIC" id="fig|997296.3.peg.3673"/>
<dbReference type="Proteomes" id="UP000010523">
    <property type="component" value="Unassembled WGS sequence"/>
</dbReference>
<dbReference type="EMBL" id="AFEU01000003">
    <property type="protein sequence ID" value="EIJ79364.1"/>
    <property type="molecule type" value="Genomic_DNA"/>
</dbReference>
<comment type="caution">
    <text evidence="1">The sequence shown here is derived from an EMBL/GenBank/DDBJ whole genome shotgun (WGS) entry which is preliminary data.</text>
</comment>
<evidence type="ECO:0000313" key="1">
    <source>
        <dbReference type="EMBL" id="EIJ79364.1"/>
    </source>
</evidence>
<gene>
    <name evidence="1" type="ORF">PB1_17444</name>
</gene>
<evidence type="ECO:0000313" key="2">
    <source>
        <dbReference type="Proteomes" id="UP000010523"/>
    </source>
</evidence>
<dbReference type="RefSeq" id="WP_004439164.1">
    <property type="nucleotide sequence ID" value="NZ_AFEU01000003.1"/>
</dbReference>
<reference evidence="1 2" key="1">
    <citation type="journal article" date="2012" name="Appl. Environ. Microbiol.">
        <title>Genome Sequence of Thermotolerant Bacillus methanolicus: Features and Regulation Related to Methylotrophy and Production of L-Lysine and L-Glutamate from Methanol.</title>
        <authorList>
            <person name="Heggeset T.M."/>
            <person name="Krog A."/>
            <person name="Balzer S."/>
            <person name="Wentzel A."/>
            <person name="Ellingsen T.E."/>
            <person name="Brautaset T."/>
        </authorList>
    </citation>
    <scope>NUCLEOTIDE SEQUENCE [LARGE SCALE GENOMIC DNA]</scope>
    <source>
        <strain evidence="1 2">PB1</strain>
    </source>
</reference>
<protein>
    <submittedName>
        <fullName evidence="1">Uncharacterized protein</fullName>
    </submittedName>
</protein>
<sequence length="55" mass="6397">MQELPEEIKPYFEAPNGKIFATGDQFRGLYTGIYSEFDLDNPGRPFRKKDDLLID</sequence>
<proteinExistence type="predicted"/>